<name>A0ABD0YYN0_9HEMI</name>
<protein>
    <submittedName>
        <fullName evidence="1">Uncharacterized protein</fullName>
    </submittedName>
</protein>
<dbReference type="Proteomes" id="UP001558652">
    <property type="component" value="Unassembled WGS sequence"/>
</dbReference>
<dbReference type="AlphaFoldDB" id="A0ABD0YYN0"/>
<evidence type="ECO:0000313" key="2">
    <source>
        <dbReference type="Proteomes" id="UP001558652"/>
    </source>
</evidence>
<comment type="caution">
    <text evidence="1">The sequence shown here is derived from an EMBL/GenBank/DDBJ whole genome shotgun (WGS) entry which is preliminary data.</text>
</comment>
<sequence length="129" mass="14618">MASKRPKNMFYANKKQEMTEISPASAGGHASQLVTYLPFNSVRRRSPRSFSTDFRLPFGPSFASLCDKCPVERRPHSLLTKCPPRVGCWVSSSSAWLPVLFSRPTGFLYFFITTFVWGNEDSIGFRVLE</sequence>
<keyword evidence="2" id="KW-1185">Reference proteome</keyword>
<gene>
    <name evidence="1" type="ORF">AAG570_011350</name>
</gene>
<reference evidence="1 2" key="1">
    <citation type="submission" date="2024-07" db="EMBL/GenBank/DDBJ databases">
        <title>Chromosome-level genome assembly of the water stick insect Ranatra chinensis (Heteroptera: Nepidae).</title>
        <authorList>
            <person name="Liu X."/>
        </authorList>
    </citation>
    <scope>NUCLEOTIDE SEQUENCE [LARGE SCALE GENOMIC DNA]</scope>
    <source>
        <strain evidence="1">Cailab_2021Rc</strain>
        <tissue evidence="1">Muscle</tissue>
    </source>
</reference>
<accession>A0ABD0YYN0</accession>
<evidence type="ECO:0000313" key="1">
    <source>
        <dbReference type="EMBL" id="KAL1131737.1"/>
    </source>
</evidence>
<dbReference type="EMBL" id="JBFDAA010000006">
    <property type="protein sequence ID" value="KAL1131737.1"/>
    <property type="molecule type" value="Genomic_DNA"/>
</dbReference>
<proteinExistence type="predicted"/>
<organism evidence="1 2">
    <name type="scientific">Ranatra chinensis</name>
    <dbReference type="NCBI Taxonomy" id="642074"/>
    <lineage>
        <taxon>Eukaryota</taxon>
        <taxon>Metazoa</taxon>
        <taxon>Ecdysozoa</taxon>
        <taxon>Arthropoda</taxon>
        <taxon>Hexapoda</taxon>
        <taxon>Insecta</taxon>
        <taxon>Pterygota</taxon>
        <taxon>Neoptera</taxon>
        <taxon>Paraneoptera</taxon>
        <taxon>Hemiptera</taxon>
        <taxon>Heteroptera</taxon>
        <taxon>Panheteroptera</taxon>
        <taxon>Nepomorpha</taxon>
        <taxon>Nepidae</taxon>
        <taxon>Ranatrinae</taxon>
        <taxon>Ranatra</taxon>
    </lineage>
</organism>